<organism evidence="10 11">
    <name type="scientific">Thioalbus denitrificans</name>
    <dbReference type="NCBI Taxonomy" id="547122"/>
    <lineage>
        <taxon>Bacteria</taxon>
        <taxon>Pseudomonadati</taxon>
        <taxon>Pseudomonadota</taxon>
        <taxon>Gammaproteobacteria</taxon>
        <taxon>Chromatiales</taxon>
        <taxon>Ectothiorhodospiraceae</taxon>
        <taxon>Thioalbus</taxon>
    </lineage>
</organism>
<dbReference type="Pfam" id="PF00072">
    <property type="entry name" value="Response_reg"/>
    <property type="match status" value="1"/>
</dbReference>
<dbReference type="CDD" id="cd00383">
    <property type="entry name" value="trans_reg_C"/>
    <property type="match status" value="1"/>
</dbReference>
<dbReference type="SMART" id="SM00862">
    <property type="entry name" value="Trans_reg_C"/>
    <property type="match status" value="1"/>
</dbReference>
<name>A0A369C9K7_9GAMM</name>
<proteinExistence type="predicted"/>
<accession>A0A369C9K7</accession>
<evidence type="ECO:0000259" key="9">
    <source>
        <dbReference type="PROSITE" id="PS51755"/>
    </source>
</evidence>
<keyword evidence="1 6" id="KW-0597">Phosphoprotein</keyword>
<evidence type="ECO:0000259" key="8">
    <source>
        <dbReference type="PROSITE" id="PS50110"/>
    </source>
</evidence>
<dbReference type="CDD" id="cd19934">
    <property type="entry name" value="REC_OmpR_EcPhoP-like"/>
    <property type="match status" value="1"/>
</dbReference>
<dbReference type="PANTHER" id="PTHR48111:SF71">
    <property type="entry name" value="TRANSCRIPTIONAL REGULATORY PROTEIN PHOP"/>
    <property type="match status" value="1"/>
</dbReference>
<dbReference type="OrthoDB" id="9802426at2"/>
<dbReference type="Gene3D" id="1.10.10.10">
    <property type="entry name" value="Winged helix-like DNA-binding domain superfamily/Winged helix DNA-binding domain"/>
    <property type="match status" value="1"/>
</dbReference>
<dbReference type="Pfam" id="PF00486">
    <property type="entry name" value="Trans_reg_C"/>
    <property type="match status" value="1"/>
</dbReference>
<keyword evidence="11" id="KW-1185">Reference proteome</keyword>
<reference evidence="10 11" key="1">
    <citation type="submission" date="2018-07" db="EMBL/GenBank/DDBJ databases">
        <title>Genomic Encyclopedia of Type Strains, Phase IV (KMG-IV): sequencing the most valuable type-strain genomes for metagenomic binning, comparative biology and taxonomic classification.</title>
        <authorList>
            <person name="Goeker M."/>
        </authorList>
    </citation>
    <scope>NUCLEOTIDE SEQUENCE [LARGE SCALE GENOMIC DNA]</scope>
    <source>
        <strain evidence="10 11">DSM 26407</strain>
    </source>
</reference>
<evidence type="ECO:0000313" key="11">
    <source>
        <dbReference type="Proteomes" id="UP000252707"/>
    </source>
</evidence>
<dbReference type="InterPro" id="IPR001789">
    <property type="entry name" value="Sig_transdc_resp-reg_receiver"/>
</dbReference>
<dbReference type="Gene3D" id="3.40.50.2300">
    <property type="match status" value="1"/>
</dbReference>
<dbReference type="InterPro" id="IPR039420">
    <property type="entry name" value="WalR-like"/>
</dbReference>
<keyword evidence="5" id="KW-0804">Transcription</keyword>
<dbReference type="Gene3D" id="6.10.250.690">
    <property type="match status" value="1"/>
</dbReference>
<dbReference type="Proteomes" id="UP000252707">
    <property type="component" value="Unassembled WGS sequence"/>
</dbReference>
<keyword evidence="2" id="KW-0902">Two-component regulatory system</keyword>
<dbReference type="FunFam" id="1.10.10.10:FF:000005">
    <property type="entry name" value="Two-component system response regulator"/>
    <property type="match status" value="1"/>
</dbReference>
<keyword evidence="3" id="KW-0805">Transcription regulation</keyword>
<evidence type="ECO:0000256" key="3">
    <source>
        <dbReference type="ARBA" id="ARBA00023015"/>
    </source>
</evidence>
<evidence type="ECO:0000256" key="7">
    <source>
        <dbReference type="PROSITE-ProRule" id="PRU01091"/>
    </source>
</evidence>
<evidence type="ECO:0000313" key="10">
    <source>
        <dbReference type="EMBL" id="RCX30579.1"/>
    </source>
</evidence>
<dbReference type="GO" id="GO:0000976">
    <property type="term" value="F:transcription cis-regulatory region binding"/>
    <property type="evidence" value="ECO:0007669"/>
    <property type="project" value="TreeGrafter"/>
</dbReference>
<feature type="domain" description="OmpR/PhoB-type" evidence="9">
    <location>
        <begin position="124"/>
        <end position="222"/>
    </location>
</feature>
<feature type="domain" description="Response regulatory" evidence="8">
    <location>
        <begin position="2"/>
        <end position="116"/>
    </location>
</feature>
<dbReference type="SUPFAM" id="SSF52172">
    <property type="entry name" value="CheY-like"/>
    <property type="match status" value="1"/>
</dbReference>
<evidence type="ECO:0000256" key="1">
    <source>
        <dbReference type="ARBA" id="ARBA00022553"/>
    </source>
</evidence>
<dbReference type="SMART" id="SM00448">
    <property type="entry name" value="REC"/>
    <property type="match status" value="1"/>
</dbReference>
<dbReference type="EMBL" id="QPJY01000004">
    <property type="protein sequence ID" value="RCX30579.1"/>
    <property type="molecule type" value="Genomic_DNA"/>
</dbReference>
<comment type="caution">
    <text evidence="10">The sequence shown here is derived from an EMBL/GenBank/DDBJ whole genome shotgun (WGS) entry which is preliminary data.</text>
</comment>
<protein>
    <submittedName>
        <fullName evidence="10">Two-component system response regulator PhoP</fullName>
    </submittedName>
</protein>
<dbReference type="InterPro" id="IPR011006">
    <property type="entry name" value="CheY-like_superfamily"/>
</dbReference>
<feature type="DNA-binding region" description="OmpR/PhoB-type" evidence="7">
    <location>
        <begin position="124"/>
        <end position="222"/>
    </location>
</feature>
<gene>
    <name evidence="10" type="ORF">DFQ59_10415</name>
</gene>
<dbReference type="PROSITE" id="PS51755">
    <property type="entry name" value="OMPR_PHOB"/>
    <property type="match status" value="1"/>
</dbReference>
<dbReference type="GO" id="GO:0005829">
    <property type="term" value="C:cytosol"/>
    <property type="evidence" value="ECO:0007669"/>
    <property type="project" value="TreeGrafter"/>
</dbReference>
<evidence type="ECO:0000256" key="2">
    <source>
        <dbReference type="ARBA" id="ARBA00023012"/>
    </source>
</evidence>
<dbReference type="GO" id="GO:0000156">
    <property type="term" value="F:phosphorelay response regulator activity"/>
    <property type="evidence" value="ECO:0007669"/>
    <property type="project" value="TreeGrafter"/>
</dbReference>
<dbReference type="AlphaFoldDB" id="A0A369C9K7"/>
<dbReference type="InterPro" id="IPR036388">
    <property type="entry name" value="WH-like_DNA-bd_sf"/>
</dbReference>
<evidence type="ECO:0000256" key="6">
    <source>
        <dbReference type="PROSITE-ProRule" id="PRU00169"/>
    </source>
</evidence>
<sequence length="229" mass="25635">MRILVVEDEAQLREQLAARLRAEGYAVETAADGDEGLWQATEFPIDLAVIDLGLPGLPGDEIIRRARAAGRTFPVLILTARGRWEDKVEGLEAGADDYLVKPFHVEELLARIRALLRRAAGVASPRLEWGPLAIDTRTHSVTLGETPVELTAYEYRVLEYLALNSGRVISKTELTEHLYEEESDRDSNVIEVFVRRLRRKLDPDGRLQPIETRRGEGYRFNLAGDGSCG</sequence>
<dbReference type="RefSeq" id="WP_114279580.1">
    <property type="nucleotide sequence ID" value="NZ_QPJY01000004.1"/>
</dbReference>
<evidence type="ECO:0000256" key="5">
    <source>
        <dbReference type="ARBA" id="ARBA00023163"/>
    </source>
</evidence>
<dbReference type="PROSITE" id="PS50110">
    <property type="entry name" value="RESPONSE_REGULATORY"/>
    <property type="match status" value="1"/>
</dbReference>
<dbReference type="GO" id="GO:0032993">
    <property type="term" value="C:protein-DNA complex"/>
    <property type="evidence" value="ECO:0007669"/>
    <property type="project" value="TreeGrafter"/>
</dbReference>
<dbReference type="InterPro" id="IPR001867">
    <property type="entry name" value="OmpR/PhoB-type_DNA-bd"/>
</dbReference>
<dbReference type="GO" id="GO:0006355">
    <property type="term" value="P:regulation of DNA-templated transcription"/>
    <property type="evidence" value="ECO:0007669"/>
    <property type="project" value="InterPro"/>
</dbReference>
<evidence type="ECO:0000256" key="4">
    <source>
        <dbReference type="ARBA" id="ARBA00023125"/>
    </source>
</evidence>
<feature type="modified residue" description="4-aspartylphosphate" evidence="6">
    <location>
        <position position="51"/>
    </location>
</feature>
<dbReference type="FunFam" id="3.40.50.2300:FF:000002">
    <property type="entry name" value="DNA-binding response regulator PhoP"/>
    <property type="match status" value="1"/>
</dbReference>
<dbReference type="PANTHER" id="PTHR48111">
    <property type="entry name" value="REGULATOR OF RPOS"/>
    <property type="match status" value="1"/>
</dbReference>
<keyword evidence="4 7" id="KW-0238">DNA-binding</keyword>